<dbReference type="EC" id="2.5.1.59" evidence="4"/>
<keyword evidence="8" id="KW-0479">Metal-binding</keyword>
<accession>A0AAV5QEN9</accession>
<evidence type="ECO:0000256" key="4">
    <source>
        <dbReference type="ARBA" id="ARBA00012700"/>
    </source>
</evidence>
<keyword evidence="6" id="KW-0637">Prenyltransferase</keyword>
<dbReference type="Pfam" id="PF00432">
    <property type="entry name" value="Prenyltrans"/>
    <property type="match status" value="1"/>
</dbReference>
<evidence type="ECO:0000256" key="11">
    <source>
        <dbReference type="ARBA" id="ARBA00022842"/>
    </source>
</evidence>
<dbReference type="InterPro" id="IPR041960">
    <property type="entry name" value="GGTase_I_beta"/>
</dbReference>
<keyword evidence="9" id="KW-0677">Repeat</keyword>
<dbReference type="GO" id="GO:0005953">
    <property type="term" value="C:CAAX-protein geranylgeranyltransferase complex"/>
    <property type="evidence" value="ECO:0007669"/>
    <property type="project" value="InterPro"/>
</dbReference>
<evidence type="ECO:0000256" key="12">
    <source>
        <dbReference type="ARBA" id="ARBA00031713"/>
    </source>
</evidence>
<evidence type="ECO:0000256" key="7">
    <source>
        <dbReference type="ARBA" id="ARBA00022679"/>
    </source>
</evidence>
<sequence length="396" mass="45504">MEKLPKTLRFFEEDPEYKNLAGKELAFEARKHAKYFQMCLNILPARVQTQDSNKLSLVYFSLVALDMLNEIETSIFKKPEEREETINWVYEHYMGEGFRGSLTHDLATDDHGYDPPHLPSTYFALCILSTLKDDSLTKRIDRFKIMTYLRKCQLSSGSFSSVLDIHGKPYGENDLRMCLIASSIRKMLQIDKLSDKEKGKYDIDIDSLERYIMSCISYNGGLGGNPLDEAHAGYTFCGLVALKLIGRIKQQNIDQTFSKTIQWLSRRQFWVNKYNKEEFKDNEYLDFDDLGGFNGRENKYADTCYAFWVIGSLKILEKEHIVNVQAVDYYLLNGTQHSLIGGFGKVHDDTPDPYHSALGIAALKLAESEHVKHLKDIDVQTVITSEAKEFLMGLVW</sequence>
<dbReference type="PANTHER" id="PTHR11774:SF4">
    <property type="entry name" value="GERANYLGERANYL TRANSFERASE TYPE-1 SUBUNIT BETA"/>
    <property type="match status" value="1"/>
</dbReference>
<organism evidence="14 15">
    <name type="scientific">Saccharomycopsis crataegensis</name>
    <dbReference type="NCBI Taxonomy" id="43959"/>
    <lineage>
        <taxon>Eukaryota</taxon>
        <taxon>Fungi</taxon>
        <taxon>Dikarya</taxon>
        <taxon>Ascomycota</taxon>
        <taxon>Saccharomycotina</taxon>
        <taxon>Saccharomycetes</taxon>
        <taxon>Saccharomycopsidaceae</taxon>
        <taxon>Saccharomycopsis</taxon>
    </lineage>
</organism>
<comment type="caution">
    <text evidence="14">The sequence shown here is derived from an EMBL/GenBank/DDBJ whole genome shotgun (WGS) entry which is preliminary data.</text>
</comment>
<dbReference type="Gene3D" id="1.50.10.20">
    <property type="match status" value="1"/>
</dbReference>
<evidence type="ECO:0000256" key="3">
    <source>
        <dbReference type="ARBA" id="ARBA00010497"/>
    </source>
</evidence>
<keyword evidence="10" id="KW-0862">Zinc</keyword>
<comment type="cofactor">
    <cofactor evidence="2">
        <name>Zn(2+)</name>
        <dbReference type="ChEBI" id="CHEBI:29105"/>
    </cofactor>
</comment>
<feature type="domain" description="Prenyltransferase alpha-alpha toroid" evidence="13">
    <location>
        <begin position="27"/>
        <end position="380"/>
    </location>
</feature>
<dbReference type="RefSeq" id="XP_064849885.1">
    <property type="nucleotide sequence ID" value="XM_064993813.1"/>
</dbReference>
<evidence type="ECO:0000256" key="5">
    <source>
        <dbReference type="ARBA" id="ARBA00020603"/>
    </source>
</evidence>
<evidence type="ECO:0000313" key="14">
    <source>
        <dbReference type="EMBL" id="GMM32885.1"/>
    </source>
</evidence>
<dbReference type="GO" id="GO:0004662">
    <property type="term" value="F:CAAX-protein geranylgeranyltransferase activity"/>
    <property type="evidence" value="ECO:0007669"/>
    <property type="project" value="UniProtKB-EC"/>
</dbReference>
<gene>
    <name evidence="14" type="ORF">DASC09_002100</name>
</gene>
<evidence type="ECO:0000256" key="1">
    <source>
        <dbReference type="ARBA" id="ARBA00001946"/>
    </source>
</evidence>
<dbReference type="PANTHER" id="PTHR11774">
    <property type="entry name" value="GERANYLGERANYL TRANSFERASE TYPE BETA SUBUNIT"/>
    <property type="match status" value="1"/>
</dbReference>
<dbReference type="Proteomes" id="UP001360560">
    <property type="component" value="Unassembled WGS sequence"/>
</dbReference>
<dbReference type="InterPro" id="IPR008930">
    <property type="entry name" value="Terpenoid_cyclase/PrenylTrfase"/>
</dbReference>
<dbReference type="AlphaFoldDB" id="A0AAV5QEN9"/>
<reference evidence="14 15" key="1">
    <citation type="journal article" date="2023" name="Elife">
        <title>Identification of key yeast species and microbe-microbe interactions impacting larval growth of Drosophila in the wild.</title>
        <authorList>
            <person name="Mure A."/>
            <person name="Sugiura Y."/>
            <person name="Maeda R."/>
            <person name="Honda K."/>
            <person name="Sakurai N."/>
            <person name="Takahashi Y."/>
            <person name="Watada M."/>
            <person name="Katoh T."/>
            <person name="Gotoh A."/>
            <person name="Gotoh Y."/>
            <person name="Taniguchi I."/>
            <person name="Nakamura K."/>
            <person name="Hayashi T."/>
            <person name="Katayama T."/>
            <person name="Uemura T."/>
            <person name="Hattori Y."/>
        </authorList>
    </citation>
    <scope>NUCLEOTIDE SEQUENCE [LARGE SCALE GENOMIC DNA]</scope>
    <source>
        <strain evidence="14 15">SC-9</strain>
    </source>
</reference>
<name>A0AAV5QEN9_9ASCO</name>
<evidence type="ECO:0000256" key="10">
    <source>
        <dbReference type="ARBA" id="ARBA00022833"/>
    </source>
</evidence>
<dbReference type="EMBL" id="BTFZ01000001">
    <property type="protein sequence ID" value="GMM32885.1"/>
    <property type="molecule type" value="Genomic_DNA"/>
</dbReference>
<dbReference type="GO" id="GO:0046872">
    <property type="term" value="F:metal ion binding"/>
    <property type="evidence" value="ECO:0007669"/>
    <property type="project" value="UniProtKB-KW"/>
</dbReference>
<evidence type="ECO:0000256" key="8">
    <source>
        <dbReference type="ARBA" id="ARBA00022723"/>
    </source>
</evidence>
<dbReference type="InterPro" id="IPR001330">
    <property type="entry name" value="Prenyltrans"/>
</dbReference>
<comment type="cofactor">
    <cofactor evidence="1">
        <name>Mg(2+)</name>
        <dbReference type="ChEBI" id="CHEBI:18420"/>
    </cofactor>
</comment>
<evidence type="ECO:0000256" key="6">
    <source>
        <dbReference type="ARBA" id="ARBA00022602"/>
    </source>
</evidence>
<evidence type="ECO:0000259" key="13">
    <source>
        <dbReference type="Pfam" id="PF00432"/>
    </source>
</evidence>
<keyword evidence="7" id="KW-0808">Transferase</keyword>
<evidence type="ECO:0000256" key="9">
    <source>
        <dbReference type="ARBA" id="ARBA00022737"/>
    </source>
</evidence>
<dbReference type="InterPro" id="IPR045089">
    <property type="entry name" value="PGGT1B-like"/>
</dbReference>
<evidence type="ECO:0000256" key="2">
    <source>
        <dbReference type="ARBA" id="ARBA00001947"/>
    </source>
</evidence>
<proteinExistence type="inferred from homology"/>
<protein>
    <recommendedName>
        <fullName evidence="5">Geranylgeranyl transferase type-1 subunit beta</fullName>
        <ecNumber evidence="4">2.5.1.59</ecNumber>
    </recommendedName>
    <alternativeName>
        <fullName evidence="12">Geranylgeranyl transferase type I subunit beta</fullName>
    </alternativeName>
</protein>
<dbReference type="GeneID" id="90070864"/>
<dbReference type="SUPFAM" id="SSF48239">
    <property type="entry name" value="Terpenoid cyclases/Protein prenyltransferases"/>
    <property type="match status" value="1"/>
</dbReference>
<comment type="similarity">
    <text evidence="3">Belongs to the protein prenyltransferase subunit beta family.</text>
</comment>
<keyword evidence="11" id="KW-0460">Magnesium</keyword>
<dbReference type="CDD" id="cd02895">
    <property type="entry name" value="GGTase-I"/>
    <property type="match status" value="1"/>
</dbReference>
<evidence type="ECO:0000313" key="15">
    <source>
        <dbReference type="Proteomes" id="UP001360560"/>
    </source>
</evidence>
<keyword evidence="15" id="KW-1185">Reference proteome</keyword>